<feature type="compositionally biased region" description="Basic and acidic residues" evidence="1">
    <location>
        <begin position="136"/>
        <end position="149"/>
    </location>
</feature>
<evidence type="ECO:0000313" key="3">
    <source>
        <dbReference type="Proteomes" id="UP000313359"/>
    </source>
</evidence>
<reference evidence="2" key="1">
    <citation type="journal article" date="2018" name="Genome Biol. Evol.">
        <title>Genomics and development of Lentinus tigrinus, a white-rot wood-decaying mushroom with dimorphic fruiting bodies.</title>
        <authorList>
            <person name="Wu B."/>
            <person name="Xu Z."/>
            <person name="Knudson A."/>
            <person name="Carlson A."/>
            <person name="Chen N."/>
            <person name="Kovaka S."/>
            <person name="LaButti K."/>
            <person name="Lipzen A."/>
            <person name="Pennachio C."/>
            <person name="Riley R."/>
            <person name="Schakwitz W."/>
            <person name="Umezawa K."/>
            <person name="Ohm R.A."/>
            <person name="Grigoriev I.V."/>
            <person name="Nagy L.G."/>
            <person name="Gibbons J."/>
            <person name="Hibbett D."/>
        </authorList>
    </citation>
    <scope>NUCLEOTIDE SEQUENCE [LARGE SCALE GENOMIC DNA]</scope>
    <source>
        <strain evidence="2">ALCF2SS1-6</strain>
    </source>
</reference>
<organism evidence="2 3">
    <name type="scientific">Lentinus tigrinus ALCF2SS1-6</name>
    <dbReference type="NCBI Taxonomy" id="1328759"/>
    <lineage>
        <taxon>Eukaryota</taxon>
        <taxon>Fungi</taxon>
        <taxon>Dikarya</taxon>
        <taxon>Basidiomycota</taxon>
        <taxon>Agaricomycotina</taxon>
        <taxon>Agaricomycetes</taxon>
        <taxon>Polyporales</taxon>
        <taxon>Polyporaceae</taxon>
        <taxon>Lentinus</taxon>
    </lineage>
</organism>
<dbReference type="AlphaFoldDB" id="A0A5C2S0U7"/>
<keyword evidence="3" id="KW-1185">Reference proteome</keyword>
<dbReference type="STRING" id="1328759.A0A5C2S0U7"/>
<dbReference type="Proteomes" id="UP000313359">
    <property type="component" value="Unassembled WGS sequence"/>
</dbReference>
<evidence type="ECO:0000256" key="1">
    <source>
        <dbReference type="SAM" id="MobiDB-lite"/>
    </source>
</evidence>
<proteinExistence type="predicted"/>
<dbReference type="OrthoDB" id="2758447at2759"/>
<evidence type="ECO:0000313" key="2">
    <source>
        <dbReference type="EMBL" id="RPD57065.1"/>
    </source>
</evidence>
<sequence length="568" mass="62416">MHPLGHLFQSKVASSHRGLLRDSANVSSLAATNASSSEQVLALVPCPSDIHPHTPEPLEEELEEISYDELRLSLCPADPAHFAPVFGELPFIVPDNNCNVWRYTDYQRAYRRSLLSRSRTSLTRLRKLSQASLKKSREVIGRSKLRESTGPDSDTETRLAITRRRASSESSSEASNFPQTPPHHSTALLLETPPIGKPEPAGEESQEACAVGHIVIEPDDLPLVHSTTRPSRAKSISSSLKRLRSLSKASLFPGARRHALQVCQILSTESSGTHHSPHFPEAHQLPELVFEQIDLSPVVDEDQRLALVPTLQPDSFPQDATPPRIEISKASPRISSASRQLQFHRIEFVDPGSLTASVPPSAVEGFSLFGSAAPSPSWLSRNVQTFEVAPSTNSPAPLPIPPPPSPPLYIVPRSLRPDTYYLRGHEIEFEFTTAPQTPQSTTSSLTLFNPSQRNTFLAPTSVVGSRPSSVNRLSAIYRRSIVDNRQSLHSIVTYSQERNGEGSIRNTSLNVFLVSSETAVRFRRTACLLDSSPQSTRILGGRQLPTTTLPDIVREADHPHLQCEHGSV</sequence>
<feature type="region of interest" description="Disordered" evidence="1">
    <location>
        <begin position="136"/>
        <end position="203"/>
    </location>
</feature>
<accession>A0A5C2S0U7</accession>
<gene>
    <name evidence="2" type="ORF">L227DRAFT_237622</name>
</gene>
<dbReference type="EMBL" id="ML122283">
    <property type="protein sequence ID" value="RPD57065.1"/>
    <property type="molecule type" value="Genomic_DNA"/>
</dbReference>
<protein>
    <submittedName>
        <fullName evidence="2">Uncharacterized protein</fullName>
    </submittedName>
</protein>
<name>A0A5C2S0U7_9APHY</name>